<dbReference type="RefSeq" id="WP_058518785.1">
    <property type="nucleotide sequence ID" value="NZ_CAAAIE010000001.1"/>
</dbReference>
<name>A0A1E5JWL8_9GAMM</name>
<dbReference type="GO" id="GO:0005525">
    <property type="term" value="F:GTP binding"/>
    <property type="evidence" value="ECO:0007669"/>
    <property type="project" value="InterPro"/>
</dbReference>
<dbReference type="InterPro" id="IPR001806">
    <property type="entry name" value="Small_GTPase"/>
</dbReference>
<evidence type="ECO:0000313" key="1">
    <source>
        <dbReference type="EMBL" id="OEH48880.1"/>
    </source>
</evidence>
<dbReference type="EMBL" id="LSOG01000003">
    <property type="protein sequence ID" value="OEH48880.1"/>
    <property type="molecule type" value="Genomic_DNA"/>
</dbReference>
<comment type="caution">
    <text evidence="1">The sequence shown here is derived from an EMBL/GenBank/DDBJ whole genome shotgun (WGS) entry which is preliminary data.</text>
</comment>
<dbReference type="AlphaFoldDB" id="A0A1E5JWL8"/>
<accession>A0A1E5JWL8</accession>
<dbReference type="GO" id="GO:0003924">
    <property type="term" value="F:GTPase activity"/>
    <property type="evidence" value="ECO:0007669"/>
    <property type="project" value="InterPro"/>
</dbReference>
<dbReference type="Pfam" id="PF00071">
    <property type="entry name" value="Ras"/>
    <property type="match status" value="1"/>
</dbReference>
<dbReference type="InterPro" id="IPR025662">
    <property type="entry name" value="Sigma_54_int_dom_ATP-bd_1"/>
</dbReference>
<evidence type="ECO:0000313" key="2">
    <source>
        <dbReference type="Proteomes" id="UP000095229"/>
    </source>
</evidence>
<organism evidence="1 2">
    <name type="scientific">Legionella parisiensis</name>
    <dbReference type="NCBI Taxonomy" id="45071"/>
    <lineage>
        <taxon>Bacteria</taxon>
        <taxon>Pseudomonadati</taxon>
        <taxon>Pseudomonadota</taxon>
        <taxon>Gammaproteobacteria</taxon>
        <taxon>Legionellales</taxon>
        <taxon>Legionellaceae</taxon>
        <taxon>Legionella</taxon>
    </lineage>
</organism>
<gene>
    <name evidence="1" type="ORF">lpari_00127</name>
</gene>
<keyword evidence="2" id="KW-1185">Reference proteome</keyword>
<dbReference type="PATRIC" id="fig|45071.6.peg.3325"/>
<dbReference type="PROSITE" id="PS00675">
    <property type="entry name" value="SIGMA54_INTERACT_1"/>
    <property type="match status" value="1"/>
</dbReference>
<reference evidence="1 2" key="1">
    <citation type="submission" date="2016-02" db="EMBL/GenBank/DDBJ databases">
        <title>Secondary metabolites in Legionella.</title>
        <authorList>
            <person name="Tobias N.J."/>
            <person name="Bode H.B."/>
        </authorList>
    </citation>
    <scope>NUCLEOTIDE SEQUENCE [LARGE SCALE GENOMIC DNA]</scope>
    <source>
        <strain evidence="1 2">DSM 19216</strain>
    </source>
</reference>
<dbReference type="InterPro" id="IPR027417">
    <property type="entry name" value="P-loop_NTPase"/>
</dbReference>
<dbReference type="Gene3D" id="3.40.50.300">
    <property type="entry name" value="P-loop containing nucleotide triphosphate hydrolases"/>
    <property type="match status" value="1"/>
</dbReference>
<dbReference type="Proteomes" id="UP000095229">
    <property type="component" value="Unassembled WGS sequence"/>
</dbReference>
<protein>
    <submittedName>
        <fullName evidence="1">Uncharacterized protein</fullName>
    </submittedName>
</protein>
<proteinExistence type="predicted"/>
<dbReference type="OrthoDB" id="5653519at2"/>
<dbReference type="STRING" id="45071.Lpar_3092"/>
<sequence>MSNEPFDKNVSRPLSILLLGDTGSGKTRLRMALEGKKYSPGYYPSNAMEFSRFKSELDFEITVLPGGERFRYEMGPNKSFIQGILSGSLKRSDINILCIDPSDRESFKRAAYYAQEIRKIDQQAPIIIAFTQLDKQLPWKISDQEIQNFKKHFGITAYTIGTSALQGEEGIKELRAVTHALKRQISGEKAELETTLSINDLKLNTENFYQLAINGLAELENHNKKYLKENNLDSNQLPPKLQEPLNAVKELVEQLEKARDISKNGQVSETAILNAYKQAADHFVHKVSKDVLKVNPPQNILNVLLRILRAPFIGFHMYNNTELKELLRVDQQSNLKEELQRMKGQELDEPKLDRSID</sequence>
<dbReference type="SUPFAM" id="SSF52540">
    <property type="entry name" value="P-loop containing nucleoside triphosphate hydrolases"/>
    <property type="match status" value="1"/>
</dbReference>